<organism evidence="3 4">
    <name type="scientific">Paraconiothyrium brasiliense</name>
    <dbReference type="NCBI Taxonomy" id="300254"/>
    <lineage>
        <taxon>Eukaryota</taxon>
        <taxon>Fungi</taxon>
        <taxon>Dikarya</taxon>
        <taxon>Ascomycota</taxon>
        <taxon>Pezizomycotina</taxon>
        <taxon>Dothideomycetes</taxon>
        <taxon>Pleosporomycetidae</taxon>
        <taxon>Pleosporales</taxon>
        <taxon>Massarineae</taxon>
        <taxon>Didymosphaeriaceae</taxon>
        <taxon>Paraconiothyrium</taxon>
    </lineage>
</organism>
<accession>A0ABR3RLU2</accession>
<gene>
    <name evidence="3" type="primary">rfc1_2</name>
    <name evidence="3" type="ORF">SLS60_004953</name>
</gene>
<feature type="compositionally biased region" description="Basic residues" evidence="1">
    <location>
        <begin position="123"/>
        <end position="132"/>
    </location>
</feature>
<dbReference type="InterPro" id="IPR036420">
    <property type="entry name" value="BRCT_dom_sf"/>
</dbReference>
<feature type="region of interest" description="Disordered" evidence="1">
    <location>
        <begin position="83"/>
        <end position="155"/>
    </location>
</feature>
<protein>
    <submittedName>
        <fullName evidence="3">DNA replication factor C complex subunit Rfc1</fullName>
    </submittedName>
</protein>
<name>A0ABR3RLU2_9PLEO</name>
<feature type="domain" description="BRCT" evidence="2">
    <location>
        <begin position="12"/>
        <end position="82"/>
    </location>
</feature>
<reference evidence="3 4" key="1">
    <citation type="submission" date="2024-02" db="EMBL/GenBank/DDBJ databases">
        <title>De novo assembly and annotation of 12 fungi associated with fruit tree decline syndrome in Ontario, Canada.</title>
        <authorList>
            <person name="Sulman M."/>
            <person name="Ellouze W."/>
            <person name="Ilyukhin E."/>
        </authorList>
    </citation>
    <scope>NUCLEOTIDE SEQUENCE [LARGE SCALE GENOMIC DNA]</scope>
    <source>
        <strain evidence="3 4">M42-189</strain>
    </source>
</reference>
<evidence type="ECO:0000313" key="3">
    <source>
        <dbReference type="EMBL" id="KAL1605404.1"/>
    </source>
</evidence>
<dbReference type="EMBL" id="JAKJXO020000005">
    <property type="protein sequence ID" value="KAL1605404.1"/>
    <property type="molecule type" value="Genomic_DNA"/>
</dbReference>
<dbReference type="Gene3D" id="3.40.50.10190">
    <property type="entry name" value="BRCT domain"/>
    <property type="match status" value="3"/>
</dbReference>
<dbReference type="Proteomes" id="UP001521785">
    <property type="component" value="Unassembled WGS sequence"/>
</dbReference>
<feature type="compositionally biased region" description="Low complexity" evidence="1">
    <location>
        <begin position="133"/>
        <end position="146"/>
    </location>
</feature>
<comment type="caution">
    <text evidence="3">The sequence shown here is derived from an EMBL/GenBank/DDBJ whole genome shotgun (WGS) entry which is preliminary data.</text>
</comment>
<dbReference type="PROSITE" id="PS50172">
    <property type="entry name" value="BRCT"/>
    <property type="match status" value="3"/>
</dbReference>
<feature type="domain" description="BRCT" evidence="2">
    <location>
        <begin position="243"/>
        <end position="313"/>
    </location>
</feature>
<dbReference type="InterPro" id="IPR001357">
    <property type="entry name" value="BRCT_dom"/>
</dbReference>
<keyword evidence="4" id="KW-1185">Reference proteome</keyword>
<feature type="compositionally biased region" description="Acidic residues" evidence="1">
    <location>
        <begin position="99"/>
        <end position="116"/>
    </location>
</feature>
<feature type="domain" description="BRCT" evidence="2">
    <location>
        <begin position="149"/>
        <end position="219"/>
    </location>
</feature>
<dbReference type="SMART" id="SM00292">
    <property type="entry name" value="BRCT"/>
    <property type="match status" value="3"/>
</dbReference>
<dbReference type="Pfam" id="PF00533">
    <property type="entry name" value="BRCT"/>
    <property type="match status" value="3"/>
</dbReference>
<evidence type="ECO:0000259" key="2">
    <source>
        <dbReference type="PROSITE" id="PS50172"/>
    </source>
</evidence>
<evidence type="ECO:0000313" key="4">
    <source>
        <dbReference type="Proteomes" id="UP001521785"/>
    </source>
</evidence>
<evidence type="ECO:0000256" key="1">
    <source>
        <dbReference type="SAM" id="MobiDB-lite"/>
    </source>
</evidence>
<dbReference type="SUPFAM" id="SSF52113">
    <property type="entry name" value="BRCT domain"/>
    <property type="match status" value="3"/>
</dbReference>
<sequence>MAPKKAAPSISVRPDALSDEKCIITGEIEGFKRKEAEQILIDAGATIEKSLNKKVTLVVLGADAGPQKLEKIEKLGIETKDWNELIEEIQGEGGAAPANDDEGDDDEDEEMEEPEEKPEPKKKVAPKAKANTKAKANPAPAAKPTPSSSGDDFLSGKHVIITGTIPGHDRKDAQTILEKEGAIFEKSLNKKVELVVLGGNPGPDKLEKIKDLGAEVIEWKEVAKKLGLELAPEKKVANVEAGAAPDSVDGKTLLITGEIDGLTRSAAQKVLEGAGAKFAKTLNKSVELVVLGANAGPDKLNKIADQGIPTVEWSELIDELGIDVEASEPPKKKAKKN</sequence>
<proteinExistence type="predicted"/>